<reference evidence="2 3" key="1">
    <citation type="submission" date="2020-07" db="EMBL/GenBank/DDBJ databases">
        <authorList>
            <person name="Li M."/>
        </authorList>
    </citation>
    <scope>NUCLEOTIDE SEQUENCE [LARGE SCALE GENOMIC DNA]</scope>
    <source>
        <strain evidence="2 3">DSM 23284</strain>
    </source>
</reference>
<dbReference type="EMBL" id="JACEON010000021">
    <property type="protein sequence ID" value="MBA4613599.1"/>
    <property type="molecule type" value="Genomic_DNA"/>
</dbReference>
<keyword evidence="3" id="KW-1185">Reference proteome</keyword>
<keyword evidence="1" id="KW-1133">Transmembrane helix</keyword>
<name>A0A838XQS1_9HYPH</name>
<dbReference type="Proteomes" id="UP000559404">
    <property type="component" value="Unassembled WGS sequence"/>
</dbReference>
<evidence type="ECO:0000313" key="3">
    <source>
        <dbReference type="Proteomes" id="UP000559404"/>
    </source>
</evidence>
<keyword evidence="1" id="KW-0472">Membrane</keyword>
<organism evidence="2 3">
    <name type="scientific">Stappia taiwanensis</name>
    <dbReference type="NCBI Taxonomy" id="992267"/>
    <lineage>
        <taxon>Bacteria</taxon>
        <taxon>Pseudomonadati</taxon>
        <taxon>Pseudomonadota</taxon>
        <taxon>Alphaproteobacteria</taxon>
        <taxon>Hyphomicrobiales</taxon>
        <taxon>Stappiaceae</taxon>
        <taxon>Stappia</taxon>
    </lineage>
</organism>
<dbReference type="AlphaFoldDB" id="A0A838XQS1"/>
<reference evidence="2 3" key="2">
    <citation type="submission" date="2020-08" db="EMBL/GenBank/DDBJ databases">
        <title>Stappia taiwanensis sp. nov., isolated from a coastal thermal spring.</title>
        <authorList>
            <person name="Kampfer P."/>
        </authorList>
    </citation>
    <scope>NUCLEOTIDE SEQUENCE [LARGE SCALE GENOMIC DNA]</scope>
    <source>
        <strain evidence="2 3">DSM 23284</strain>
    </source>
</reference>
<feature type="transmembrane region" description="Helical" evidence="1">
    <location>
        <begin position="42"/>
        <end position="60"/>
    </location>
</feature>
<keyword evidence="1" id="KW-0812">Transmembrane</keyword>
<gene>
    <name evidence="2" type="ORF">H1W37_18225</name>
</gene>
<dbReference type="RefSeq" id="WP_181761798.1">
    <property type="nucleotide sequence ID" value="NZ_BMCR01000005.1"/>
</dbReference>
<evidence type="ECO:0000256" key="1">
    <source>
        <dbReference type="SAM" id="Phobius"/>
    </source>
</evidence>
<feature type="transmembrane region" description="Helical" evidence="1">
    <location>
        <begin position="105"/>
        <end position="128"/>
    </location>
</feature>
<proteinExistence type="predicted"/>
<accession>A0A838XQS1</accession>
<feature type="transmembrane region" description="Helical" evidence="1">
    <location>
        <begin position="72"/>
        <end position="93"/>
    </location>
</feature>
<sequence length="134" mass="14045">MSWPLHLRVLVRLQWVFAALAVGFLIASAARAAIVGAPLSAANIPASIGLFVLYAASLFLPRAGRLGWYRLAMIPALVFFGGGGVIANVLRYAENGLESYASVTAFVIAVGINAFGTILNLIAALGLFRKDGSP</sequence>
<protein>
    <submittedName>
        <fullName evidence="2">Uncharacterized protein</fullName>
    </submittedName>
</protein>
<evidence type="ECO:0000313" key="2">
    <source>
        <dbReference type="EMBL" id="MBA4613599.1"/>
    </source>
</evidence>
<comment type="caution">
    <text evidence="2">The sequence shown here is derived from an EMBL/GenBank/DDBJ whole genome shotgun (WGS) entry which is preliminary data.</text>
</comment>